<name>A0A371CDK5_YARLL</name>
<evidence type="ECO:0000313" key="2">
    <source>
        <dbReference type="Proteomes" id="UP000256601"/>
    </source>
</evidence>
<dbReference type="EMBL" id="KZ857326">
    <property type="protein sequence ID" value="RDW28346.1"/>
    <property type="molecule type" value="Genomic_DNA"/>
</dbReference>
<dbReference type="AlphaFoldDB" id="A0A371CDK5"/>
<organism evidence="1 2">
    <name type="scientific">Yarrowia lipolytica</name>
    <name type="common">Candida lipolytica</name>
    <dbReference type="NCBI Taxonomy" id="4952"/>
    <lineage>
        <taxon>Eukaryota</taxon>
        <taxon>Fungi</taxon>
        <taxon>Dikarya</taxon>
        <taxon>Ascomycota</taxon>
        <taxon>Saccharomycotina</taxon>
        <taxon>Dipodascomycetes</taxon>
        <taxon>Dipodascales</taxon>
        <taxon>Dipodascales incertae sedis</taxon>
        <taxon>Yarrowia</taxon>
    </lineage>
</organism>
<dbReference type="Pfam" id="PF12554">
    <property type="entry name" value="MOZART1"/>
    <property type="match status" value="1"/>
</dbReference>
<evidence type="ECO:0000313" key="1">
    <source>
        <dbReference type="EMBL" id="RDW28346.1"/>
    </source>
</evidence>
<dbReference type="GO" id="GO:0000931">
    <property type="term" value="C:gamma-tubulin ring complex"/>
    <property type="evidence" value="ECO:0007669"/>
    <property type="project" value="InterPro"/>
</dbReference>
<reference evidence="1 2" key="1">
    <citation type="submission" date="2018-07" db="EMBL/GenBank/DDBJ databases">
        <title>Draft Genome Assemblies for Five Robust Yarrowia lipolytica Strains Exhibiting High Lipid Production and Pentose Sugar Utilization and Sugar Alcohol Secretion from Undetoxified Lignocellulosic Biomass Hydrolysates.</title>
        <authorList>
            <consortium name="DOE Joint Genome Institute"/>
            <person name="Walker C."/>
            <person name="Ryu S."/>
            <person name="Na H."/>
            <person name="Zane M."/>
            <person name="LaButti K."/>
            <person name="Lipzen A."/>
            <person name="Haridas S."/>
            <person name="Barry K."/>
            <person name="Grigoriev I.V."/>
            <person name="Quarterman J."/>
            <person name="Slininger P."/>
            <person name="Dien B."/>
            <person name="Trinh C.T."/>
        </authorList>
    </citation>
    <scope>NUCLEOTIDE SEQUENCE [LARGE SCALE GENOMIC DNA]</scope>
    <source>
        <strain evidence="1 2">YB392</strain>
    </source>
</reference>
<dbReference type="InterPro" id="IPR022214">
    <property type="entry name" value="MZT1"/>
</dbReference>
<accession>A0A371CDK5</accession>
<gene>
    <name evidence="1" type="ORF">B0I71DRAFT_172679</name>
</gene>
<protein>
    <submittedName>
        <fullName evidence="1">Uncharacterized protein</fullName>
    </submittedName>
</protein>
<sequence>MEKEQKILEVLKEMARLLDVPLDDEGLRICYEMCKDGSVEPAALAEIFIQYKKQFR</sequence>
<proteinExistence type="predicted"/>
<dbReference type="GO" id="GO:0033566">
    <property type="term" value="P:gamma-tubulin complex localization"/>
    <property type="evidence" value="ECO:0007669"/>
    <property type="project" value="InterPro"/>
</dbReference>
<dbReference type="Proteomes" id="UP000256601">
    <property type="component" value="Unassembled WGS sequence"/>
</dbReference>